<gene>
    <name evidence="1" type="ORF">NCTC10702_03478</name>
</gene>
<evidence type="ECO:0000313" key="1">
    <source>
        <dbReference type="EMBL" id="SUL37467.1"/>
    </source>
</evidence>
<evidence type="ECO:0000313" key="2">
    <source>
        <dbReference type="Proteomes" id="UP000254116"/>
    </source>
</evidence>
<organism evidence="1 2">
    <name type="scientific">Staphylococcus aureus</name>
    <dbReference type="NCBI Taxonomy" id="1280"/>
    <lineage>
        <taxon>Bacteria</taxon>
        <taxon>Bacillati</taxon>
        <taxon>Bacillota</taxon>
        <taxon>Bacilli</taxon>
        <taxon>Bacillales</taxon>
        <taxon>Staphylococcaceae</taxon>
        <taxon>Staphylococcus</taxon>
    </lineage>
</organism>
<proteinExistence type="predicted"/>
<dbReference type="EMBL" id="UHBY01000003">
    <property type="protein sequence ID" value="SUL37467.1"/>
    <property type="molecule type" value="Genomic_DNA"/>
</dbReference>
<reference evidence="1 2" key="1">
    <citation type="submission" date="2018-06" db="EMBL/GenBank/DDBJ databases">
        <authorList>
            <consortium name="Pathogen Informatics"/>
            <person name="Doyle S."/>
        </authorList>
    </citation>
    <scope>NUCLEOTIDE SEQUENCE [LARGE SCALE GENOMIC DNA]</scope>
    <source>
        <strain evidence="1 2">NCTC10702</strain>
    </source>
</reference>
<protein>
    <submittedName>
        <fullName evidence="1">Oxidoreductase, aldo/keto reductase family</fullName>
    </submittedName>
</protein>
<accession>A0A380ENC2</accession>
<name>A0A380ENC2_STAAU</name>
<dbReference type="AlphaFoldDB" id="A0A380ENC2"/>
<dbReference type="Proteomes" id="UP000254116">
    <property type="component" value="Unassembled WGS sequence"/>
</dbReference>
<sequence>MNHIEISKDVKIPVLGFGVFQILKNKQQKRLKKQLKRVIDILIQHKVI</sequence>